<keyword evidence="9" id="KW-0811">Translocation</keyword>
<dbReference type="PANTHER" id="PTHR33909:SF1">
    <property type="entry name" value="SEC TRANSLOCON ACCESSORY COMPLEX SUBUNIT YAJC"/>
    <property type="match status" value="1"/>
</dbReference>
<dbReference type="NCBIfam" id="TIGR00739">
    <property type="entry name" value="yajC"/>
    <property type="match status" value="1"/>
</dbReference>
<dbReference type="RefSeq" id="WP_121440691.1">
    <property type="nucleotide sequence ID" value="NZ_RCDA01000001.1"/>
</dbReference>
<keyword evidence="8 11" id="KW-1133">Transmembrane helix</keyword>
<evidence type="ECO:0000313" key="13">
    <source>
        <dbReference type="Proteomes" id="UP000275461"/>
    </source>
</evidence>
<feature type="transmembrane region" description="Helical" evidence="11">
    <location>
        <begin position="20"/>
        <end position="38"/>
    </location>
</feature>
<keyword evidence="13" id="KW-1185">Reference proteome</keyword>
<dbReference type="Proteomes" id="UP000275461">
    <property type="component" value="Unassembled WGS sequence"/>
</dbReference>
<gene>
    <name evidence="12" type="ORF">DFR31_0074</name>
</gene>
<dbReference type="SMART" id="SM01323">
    <property type="entry name" value="YajC"/>
    <property type="match status" value="1"/>
</dbReference>
<evidence type="ECO:0000256" key="2">
    <source>
        <dbReference type="ARBA" id="ARBA00006742"/>
    </source>
</evidence>
<comment type="similarity">
    <text evidence="2">Belongs to the YajC family.</text>
</comment>
<dbReference type="GO" id="GO:0015031">
    <property type="term" value="P:protein transport"/>
    <property type="evidence" value="ECO:0007669"/>
    <property type="project" value="UniProtKB-KW"/>
</dbReference>
<dbReference type="AlphaFoldDB" id="A0A498C2G9"/>
<accession>A0A498C2G9</accession>
<evidence type="ECO:0000313" key="12">
    <source>
        <dbReference type="EMBL" id="RLK50184.1"/>
    </source>
</evidence>
<dbReference type="GO" id="GO:0005886">
    <property type="term" value="C:plasma membrane"/>
    <property type="evidence" value="ECO:0007669"/>
    <property type="project" value="UniProtKB-SubCell"/>
</dbReference>
<comment type="caution">
    <text evidence="12">The sequence shown here is derived from an EMBL/GenBank/DDBJ whole genome shotgun (WGS) entry which is preliminary data.</text>
</comment>
<keyword evidence="6 11" id="KW-0812">Transmembrane</keyword>
<evidence type="ECO:0000256" key="4">
    <source>
        <dbReference type="ARBA" id="ARBA00022448"/>
    </source>
</evidence>
<evidence type="ECO:0000256" key="6">
    <source>
        <dbReference type="ARBA" id="ARBA00022692"/>
    </source>
</evidence>
<evidence type="ECO:0000256" key="1">
    <source>
        <dbReference type="ARBA" id="ARBA00004162"/>
    </source>
</evidence>
<keyword evidence="10 11" id="KW-0472">Membrane</keyword>
<organism evidence="12 13">
    <name type="scientific">Alkalispirillum mobile</name>
    <dbReference type="NCBI Taxonomy" id="85925"/>
    <lineage>
        <taxon>Bacteria</taxon>
        <taxon>Pseudomonadati</taxon>
        <taxon>Pseudomonadota</taxon>
        <taxon>Gammaproteobacteria</taxon>
        <taxon>Chromatiales</taxon>
        <taxon>Ectothiorhodospiraceae</taxon>
        <taxon>Alkalispirillum</taxon>
    </lineage>
</organism>
<sequence>MDFFISPAMAQGGAGGGGGMSFLVFTLVLIAVFWFLVIRPQQKRMKAHRQMLSELNEGDEVVTNGGDLGRITWLSDSWMGLQVTPEQEWVVQRQFVAHQMPKGTVEQSWEQD</sequence>
<keyword evidence="7" id="KW-0653">Protein transport</keyword>
<name>A0A498C2G9_9GAMM</name>
<evidence type="ECO:0000256" key="9">
    <source>
        <dbReference type="ARBA" id="ARBA00023010"/>
    </source>
</evidence>
<dbReference type="PRINTS" id="PR01853">
    <property type="entry name" value="YAJCTRNLCASE"/>
</dbReference>
<keyword evidence="5" id="KW-1003">Cell membrane</keyword>
<evidence type="ECO:0000256" key="8">
    <source>
        <dbReference type="ARBA" id="ARBA00022989"/>
    </source>
</evidence>
<dbReference type="OrthoDB" id="9811406at2"/>
<proteinExistence type="inferred from homology"/>
<evidence type="ECO:0000256" key="3">
    <source>
        <dbReference type="ARBA" id="ARBA00014962"/>
    </source>
</evidence>
<reference evidence="12 13" key="1">
    <citation type="submission" date="2018-10" db="EMBL/GenBank/DDBJ databases">
        <title>Genomic Encyclopedia of Type Strains, Phase IV (KMG-IV): sequencing the most valuable type-strain genomes for metagenomic binning, comparative biology and taxonomic classification.</title>
        <authorList>
            <person name="Goeker M."/>
        </authorList>
    </citation>
    <scope>NUCLEOTIDE SEQUENCE [LARGE SCALE GENOMIC DNA]</scope>
    <source>
        <strain evidence="12 13">DSM 12769</strain>
    </source>
</reference>
<evidence type="ECO:0000256" key="11">
    <source>
        <dbReference type="SAM" id="Phobius"/>
    </source>
</evidence>
<keyword evidence="4" id="KW-0813">Transport</keyword>
<comment type="subcellular location">
    <subcellularLocation>
        <location evidence="1">Cell membrane</location>
        <topology evidence="1">Single-pass membrane protein</topology>
    </subcellularLocation>
</comment>
<protein>
    <recommendedName>
        <fullName evidence="3">Sec translocon accessory complex subunit YajC</fullName>
    </recommendedName>
</protein>
<dbReference type="EMBL" id="RCDA01000001">
    <property type="protein sequence ID" value="RLK50184.1"/>
    <property type="molecule type" value="Genomic_DNA"/>
</dbReference>
<dbReference type="PANTHER" id="PTHR33909">
    <property type="entry name" value="SEC TRANSLOCON ACCESSORY COMPLEX SUBUNIT YAJC"/>
    <property type="match status" value="1"/>
</dbReference>
<evidence type="ECO:0000256" key="7">
    <source>
        <dbReference type="ARBA" id="ARBA00022927"/>
    </source>
</evidence>
<dbReference type="Pfam" id="PF02699">
    <property type="entry name" value="YajC"/>
    <property type="match status" value="1"/>
</dbReference>
<evidence type="ECO:0000256" key="5">
    <source>
        <dbReference type="ARBA" id="ARBA00022475"/>
    </source>
</evidence>
<evidence type="ECO:0000256" key="10">
    <source>
        <dbReference type="ARBA" id="ARBA00023136"/>
    </source>
</evidence>
<dbReference type="InterPro" id="IPR003849">
    <property type="entry name" value="Preprotein_translocase_YajC"/>
</dbReference>